<keyword evidence="3" id="KW-1185">Reference proteome</keyword>
<dbReference type="InParanoid" id="A0A409VN98"/>
<sequence length="81" mass="9021">MNDISEESNLGHSSSGPFPLARPTPGAAMGRTFESRARTWYPIPGGMVEGLRDNEIKENPDDWKKCLFDPRVLMEGGEITR</sequence>
<gene>
    <name evidence="2" type="ORF">CVT25_009341</name>
</gene>
<evidence type="ECO:0000313" key="3">
    <source>
        <dbReference type="Proteomes" id="UP000283269"/>
    </source>
</evidence>
<proteinExistence type="predicted"/>
<protein>
    <submittedName>
        <fullName evidence="2">Uncharacterized protein</fullName>
    </submittedName>
</protein>
<organism evidence="2 3">
    <name type="scientific">Psilocybe cyanescens</name>
    <dbReference type="NCBI Taxonomy" id="93625"/>
    <lineage>
        <taxon>Eukaryota</taxon>
        <taxon>Fungi</taxon>
        <taxon>Dikarya</taxon>
        <taxon>Basidiomycota</taxon>
        <taxon>Agaricomycotina</taxon>
        <taxon>Agaricomycetes</taxon>
        <taxon>Agaricomycetidae</taxon>
        <taxon>Agaricales</taxon>
        <taxon>Agaricineae</taxon>
        <taxon>Strophariaceae</taxon>
        <taxon>Psilocybe</taxon>
    </lineage>
</organism>
<dbReference type="AlphaFoldDB" id="A0A409VN98"/>
<feature type="region of interest" description="Disordered" evidence="1">
    <location>
        <begin position="1"/>
        <end position="31"/>
    </location>
</feature>
<evidence type="ECO:0000313" key="2">
    <source>
        <dbReference type="EMBL" id="PPQ67734.1"/>
    </source>
</evidence>
<dbReference type="EMBL" id="NHYD01003970">
    <property type="protein sequence ID" value="PPQ67734.1"/>
    <property type="molecule type" value="Genomic_DNA"/>
</dbReference>
<accession>A0A409VN98</accession>
<evidence type="ECO:0000256" key="1">
    <source>
        <dbReference type="SAM" id="MobiDB-lite"/>
    </source>
</evidence>
<dbReference type="Proteomes" id="UP000283269">
    <property type="component" value="Unassembled WGS sequence"/>
</dbReference>
<reference evidence="2 3" key="1">
    <citation type="journal article" date="2018" name="Evol. Lett.">
        <title>Horizontal gene cluster transfer increased hallucinogenic mushroom diversity.</title>
        <authorList>
            <person name="Reynolds H.T."/>
            <person name="Vijayakumar V."/>
            <person name="Gluck-Thaler E."/>
            <person name="Korotkin H.B."/>
            <person name="Matheny P.B."/>
            <person name="Slot J.C."/>
        </authorList>
    </citation>
    <scope>NUCLEOTIDE SEQUENCE [LARGE SCALE GENOMIC DNA]</scope>
    <source>
        <strain evidence="2 3">2631</strain>
    </source>
</reference>
<name>A0A409VN98_PSICY</name>
<comment type="caution">
    <text evidence="2">The sequence shown here is derived from an EMBL/GenBank/DDBJ whole genome shotgun (WGS) entry which is preliminary data.</text>
</comment>
<feature type="compositionally biased region" description="Polar residues" evidence="1">
    <location>
        <begin position="7"/>
        <end position="16"/>
    </location>
</feature>